<dbReference type="EMBL" id="LXQA011331796">
    <property type="protein sequence ID" value="MCI93537.1"/>
    <property type="molecule type" value="Genomic_DNA"/>
</dbReference>
<sequence length="36" mass="3605">PPARRAACSGAARSAGCQGRLTFGVVYAARSVLVQG</sequence>
<proteinExistence type="predicted"/>
<dbReference type="AlphaFoldDB" id="A0A392VZW2"/>
<evidence type="ECO:0000313" key="2">
    <source>
        <dbReference type="Proteomes" id="UP000265520"/>
    </source>
</evidence>
<feature type="non-terminal residue" evidence="1">
    <location>
        <position position="1"/>
    </location>
</feature>
<dbReference type="Proteomes" id="UP000265520">
    <property type="component" value="Unassembled WGS sequence"/>
</dbReference>
<evidence type="ECO:0000313" key="1">
    <source>
        <dbReference type="EMBL" id="MCI93537.1"/>
    </source>
</evidence>
<organism evidence="1 2">
    <name type="scientific">Trifolium medium</name>
    <dbReference type="NCBI Taxonomy" id="97028"/>
    <lineage>
        <taxon>Eukaryota</taxon>
        <taxon>Viridiplantae</taxon>
        <taxon>Streptophyta</taxon>
        <taxon>Embryophyta</taxon>
        <taxon>Tracheophyta</taxon>
        <taxon>Spermatophyta</taxon>
        <taxon>Magnoliopsida</taxon>
        <taxon>eudicotyledons</taxon>
        <taxon>Gunneridae</taxon>
        <taxon>Pentapetalae</taxon>
        <taxon>rosids</taxon>
        <taxon>fabids</taxon>
        <taxon>Fabales</taxon>
        <taxon>Fabaceae</taxon>
        <taxon>Papilionoideae</taxon>
        <taxon>50 kb inversion clade</taxon>
        <taxon>NPAAA clade</taxon>
        <taxon>Hologalegina</taxon>
        <taxon>IRL clade</taxon>
        <taxon>Trifolieae</taxon>
        <taxon>Trifolium</taxon>
    </lineage>
</organism>
<comment type="caution">
    <text evidence="1">The sequence shown here is derived from an EMBL/GenBank/DDBJ whole genome shotgun (WGS) entry which is preliminary data.</text>
</comment>
<name>A0A392VZW2_9FABA</name>
<protein>
    <submittedName>
        <fullName evidence="1">Uncharacterized protein</fullName>
    </submittedName>
</protein>
<reference evidence="1 2" key="1">
    <citation type="journal article" date="2018" name="Front. Plant Sci.">
        <title>Red Clover (Trifolium pratense) and Zigzag Clover (T. medium) - A Picture of Genomic Similarities and Differences.</title>
        <authorList>
            <person name="Dluhosova J."/>
            <person name="Istvanek J."/>
            <person name="Nedelnik J."/>
            <person name="Repkova J."/>
        </authorList>
    </citation>
    <scope>NUCLEOTIDE SEQUENCE [LARGE SCALE GENOMIC DNA]</scope>
    <source>
        <strain evidence="2">cv. 10/8</strain>
        <tissue evidence="1">Leaf</tissue>
    </source>
</reference>
<keyword evidence="2" id="KW-1185">Reference proteome</keyword>
<accession>A0A392VZW2</accession>